<proteinExistence type="predicted"/>
<evidence type="ECO:0000313" key="1">
    <source>
        <dbReference type="EMBL" id="CAF4151388.1"/>
    </source>
</evidence>
<evidence type="ECO:0000313" key="2">
    <source>
        <dbReference type="Proteomes" id="UP000663873"/>
    </source>
</evidence>
<dbReference type="Proteomes" id="UP000663873">
    <property type="component" value="Unassembled WGS sequence"/>
</dbReference>
<dbReference type="EMBL" id="CAJOBP010000261">
    <property type="protein sequence ID" value="CAF4151388.1"/>
    <property type="molecule type" value="Genomic_DNA"/>
</dbReference>
<gene>
    <name evidence="1" type="ORF">UJA718_LOCUS3492</name>
</gene>
<comment type="caution">
    <text evidence="1">The sequence shown here is derived from an EMBL/GenBank/DDBJ whole genome shotgun (WGS) entry which is preliminary data.</text>
</comment>
<name>A0A819YDB0_9BILA</name>
<reference evidence="1" key="1">
    <citation type="submission" date="2021-02" db="EMBL/GenBank/DDBJ databases">
        <authorList>
            <person name="Nowell W R."/>
        </authorList>
    </citation>
    <scope>NUCLEOTIDE SEQUENCE</scope>
</reference>
<keyword evidence="2" id="KW-1185">Reference proteome</keyword>
<dbReference type="AlphaFoldDB" id="A0A819YDB0"/>
<organism evidence="1 2">
    <name type="scientific">Rotaria socialis</name>
    <dbReference type="NCBI Taxonomy" id="392032"/>
    <lineage>
        <taxon>Eukaryota</taxon>
        <taxon>Metazoa</taxon>
        <taxon>Spiralia</taxon>
        <taxon>Gnathifera</taxon>
        <taxon>Rotifera</taxon>
        <taxon>Eurotatoria</taxon>
        <taxon>Bdelloidea</taxon>
        <taxon>Philodinida</taxon>
        <taxon>Philodinidae</taxon>
        <taxon>Rotaria</taxon>
    </lineage>
</organism>
<protein>
    <submittedName>
        <fullName evidence="1">Uncharacterized protein</fullName>
    </submittedName>
</protein>
<sequence length="48" mass="5676">MTQHSIDNTQLSQTTPLCYDPNSDTYQQSFQHQLVVEIRYTDVKQIYP</sequence>
<accession>A0A819YDB0</accession>